<keyword evidence="3" id="KW-1185">Reference proteome</keyword>
<organism evidence="2 3">
    <name type="scientific">Hymenolepis diminuta</name>
    <name type="common">Rat tapeworm</name>
    <dbReference type="NCBI Taxonomy" id="6216"/>
    <lineage>
        <taxon>Eukaryota</taxon>
        <taxon>Metazoa</taxon>
        <taxon>Spiralia</taxon>
        <taxon>Lophotrochozoa</taxon>
        <taxon>Platyhelminthes</taxon>
        <taxon>Cestoda</taxon>
        <taxon>Eucestoda</taxon>
        <taxon>Cyclophyllidea</taxon>
        <taxon>Hymenolepididae</taxon>
        <taxon>Hymenolepis</taxon>
    </lineage>
</organism>
<dbReference type="Proteomes" id="UP000321570">
    <property type="component" value="Unassembled WGS sequence"/>
</dbReference>
<dbReference type="EMBL" id="CABIJS010000697">
    <property type="protein sequence ID" value="VUZ55751.1"/>
    <property type="molecule type" value="Genomic_DNA"/>
</dbReference>
<keyword evidence="1" id="KW-1133">Transmembrane helix</keyword>
<name>A0A564Z8B1_HYMDI</name>
<accession>A0A564Z8B1</accession>
<keyword evidence="1" id="KW-0472">Membrane</keyword>
<proteinExistence type="predicted"/>
<reference evidence="2 3" key="1">
    <citation type="submission" date="2019-07" db="EMBL/GenBank/DDBJ databases">
        <authorList>
            <person name="Jastrzebski P J."/>
            <person name="Paukszto L."/>
            <person name="Jastrzebski P J."/>
        </authorList>
    </citation>
    <scope>NUCLEOTIDE SEQUENCE [LARGE SCALE GENOMIC DNA]</scope>
    <source>
        <strain evidence="2 3">WMS-il1</strain>
    </source>
</reference>
<sequence>MPKVTITGCFKCVKYALFAFCLIAWILGLVAFIWGIVARTTGHFGPLETHLPAVTNGKQNYGIFSNRLLTNGLPA</sequence>
<evidence type="ECO:0000313" key="3">
    <source>
        <dbReference type="Proteomes" id="UP000321570"/>
    </source>
</evidence>
<protein>
    <submittedName>
        <fullName evidence="2">Uncharacterized protein</fullName>
    </submittedName>
</protein>
<evidence type="ECO:0000313" key="2">
    <source>
        <dbReference type="EMBL" id="VUZ55751.1"/>
    </source>
</evidence>
<feature type="transmembrane region" description="Helical" evidence="1">
    <location>
        <begin position="12"/>
        <end position="37"/>
    </location>
</feature>
<gene>
    <name evidence="2" type="ORF">WMSIL1_LOCUS13454</name>
</gene>
<keyword evidence="1" id="KW-0812">Transmembrane</keyword>
<dbReference type="AlphaFoldDB" id="A0A564Z8B1"/>
<evidence type="ECO:0000256" key="1">
    <source>
        <dbReference type="SAM" id="Phobius"/>
    </source>
</evidence>